<comment type="caution">
    <text evidence="1">The sequence shown here is derived from an EMBL/GenBank/DDBJ whole genome shotgun (WGS) entry which is preliminary data.</text>
</comment>
<dbReference type="SUPFAM" id="SSF52047">
    <property type="entry name" value="RNI-like"/>
    <property type="match status" value="1"/>
</dbReference>
<keyword evidence="2" id="KW-1185">Reference proteome</keyword>
<evidence type="ECO:0000313" key="1">
    <source>
        <dbReference type="EMBL" id="PAV17737.1"/>
    </source>
</evidence>
<organism evidence="1 2">
    <name type="scientific">Pyrrhoderma noxium</name>
    <dbReference type="NCBI Taxonomy" id="2282107"/>
    <lineage>
        <taxon>Eukaryota</taxon>
        <taxon>Fungi</taxon>
        <taxon>Dikarya</taxon>
        <taxon>Basidiomycota</taxon>
        <taxon>Agaricomycotina</taxon>
        <taxon>Agaricomycetes</taxon>
        <taxon>Hymenochaetales</taxon>
        <taxon>Hymenochaetaceae</taxon>
        <taxon>Pyrrhoderma</taxon>
    </lineage>
</organism>
<dbReference type="AlphaFoldDB" id="A0A286UDU4"/>
<sequence>MKTPPRLNDPAYWLDYLDELIPILTKWRSHLSNIVESGKIDTTSATCILFLEDHRLSKILKDISISQGRKWLTELKDTLEIAVPMSHHLEKKSEIFKKKLGDRMIAEGIRKLPSETIVNIFMQGADFPNHYTLLKPTTFLSVEFFSLKISHVSRYFRDLALSTPALWNKMSSYGTSPLYKLFLQRCEGHTVTFFLDMDDGYYWDSFSQFSQHCTNHLVDLTIFPDFTSPEDFGALIKNLPAFISTLNVQGCFYNIRNASINIDSPLNLPNLRTLQGSRLNISVLFPTFWNLEHIRLSNCHANTLLSLLSATASGMRIRSASFHYILPPDGALLDLHVNGPTVVSGLEFLLISALHSGSLHTLSRSWDDKLYFWTIIMPSLIFPDLRRLHLVESITELLIDSIYPDRFPKLETIEIREYRISKERIRDLFARFKYLLWVIVKDRPYDPVAYSRLDNLESNNAPGLR</sequence>
<reference evidence="1 2" key="1">
    <citation type="journal article" date="2017" name="Mol. Ecol.">
        <title>Comparative and population genomic landscape of Phellinus noxius: A hypervariable fungus causing root rot in trees.</title>
        <authorList>
            <person name="Chung C.L."/>
            <person name="Lee T.J."/>
            <person name="Akiba M."/>
            <person name="Lee H.H."/>
            <person name="Kuo T.H."/>
            <person name="Liu D."/>
            <person name="Ke H.M."/>
            <person name="Yokoi T."/>
            <person name="Roa M.B."/>
            <person name="Lu M.J."/>
            <person name="Chang Y.Y."/>
            <person name="Ann P.J."/>
            <person name="Tsai J.N."/>
            <person name="Chen C.Y."/>
            <person name="Tzean S.S."/>
            <person name="Ota Y."/>
            <person name="Hattori T."/>
            <person name="Sahashi N."/>
            <person name="Liou R.F."/>
            <person name="Kikuchi T."/>
            <person name="Tsai I.J."/>
        </authorList>
    </citation>
    <scope>NUCLEOTIDE SEQUENCE [LARGE SCALE GENOMIC DNA]</scope>
    <source>
        <strain evidence="1 2">FFPRI411160</strain>
    </source>
</reference>
<protein>
    <submittedName>
        <fullName evidence="1">Uncharacterized protein</fullName>
    </submittedName>
</protein>
<proteinExistence type="predicted"/>
<dbReference type="InterPro" id="IPR032675">
    <property type="entry name" value="LRR_dom_sf"/>
</dbReference>
<gene>
    <name evidence="1" type="ORF">PNOK_0622300</name>
</gene>
<accession>A0A286UDU4</accession>
<dbReference type="EMBL" id="NBII01000006">
    <property type="protein sequence ID" value="PAV17737.1"/>
    <property type="molecule type" value="Genomic_DNA"/>
</dbReference>
<dbReference type="InParanoid" id="A0A286UDU4"/>
<dbReference type="Proteomes" id="UP000217199">
    <property type="component" value="Unassembled WGS sequence"/>
</dbReference>
<dbReference type="Gene3D" id="3.80.10.10">
    <property type="entry name" value="Ribonuclease Inhibitor"/>
    <property type="match status" value="1"/>
</dbReference>
<dbReference type="OrthoDB" id="3221235at2759"/>
<name>A0A286UDU4_9AGAM</name>
<evidence type="ECO:0000313" key="2">
    <source>
        <dbReference type="Proteomes" id="UP000217199"/>
    </source>
</evidence>